<evidence type="ECO:0000256" key="1">
    <source>
        <dbReference type="SAM" id="Coils"/>
    </source>
</evidence>
<dbReference type="Proteomes" id="UP000050544">
    <property type="component" value="Unassembled WGS sequence"/>
</dbReference>
<keyword evidence="2" id="KW-0472">Membrane</keyword>
<feature type="coiled-coil region" evidence="1">
    <location>
        <begin position="197"/>
        <end position="231"/>
    </location>
</feature>
<dbReference type="OrthoDB" id="152192at2"/>
<keyword evidence="2" id="KW-0812">Transmembrane</keyword>
<dbReference type="AlphaFoldDB" id="A0A0P6XTL9"/>
<evidence type="ECO:0000256" key="2">
    <source>
        <dbReference type="SAM" id="Phobius"/>
    </source>
</evidence>
<reference evidence="3 4" key="1">
    <citation type="submission" date="2015-07" db="EMBL/GenBank/DDBJ databases">
        <title>Whole genome sequence of Thermanaerothrix daxensis DSM 23592.</title>
        <authorList>
            <person name="Hemp J."/>
            <person name="Ward L.M."/>
            <person name="Pace L.A."/>
            <person name="Fischer W.W."/>
        </authorList>
    </citation>
    <scope>NUCLEOTIDE SEQUENCE [LARGE SCALE GENOMIC DNA]</scope>
    <source>
        <strain evidence="3 4">GNS-1</strain>
    </source>
</reference>
<keyword evidence="4" id="KW-1185">Reference proteome</keyword>
<name>A0A0P6XTL9_9CHLR</name>
<dbReference type="STRING" id="869279.SE15_09210"/>
<keyword evidence="1" id="KW-0175">Coiled coil</keyword>
<keyword evidence="2" id="KW-1133">Transmembrane helix</keyword>
<evidence type="ECO:0000313" key="4">
    <source>
        <dbReference type="Proteomes" id="UP000050544"/>
    </source>
</evidence>
<comment type="caution">
    <text evidence="3">The sequence shown here is derived from an EMBL/GenBank/DDBJ whole genome shotgun (WGS) entry which is preliminary data.</text>
</comment>
<dbReference type="RefSeq" id="WP_054521822.1">
    <property type="nucleotide sequence ID" value="NZ_LGKO01000005.1"/>
</dbReference>
<feature type="transmembrane region" description="Helical" evidence="2">
    <location>
        <begin position="12"/>
        <end position="34"/>
    </location>
</feature>
<organism evidence="3 4">
    <name type="scientific">Thermanaerothrix daxensis</name>
    <dbReference type="NCBI Taxonomy" id="869279"/>
    <lineage>
        <taxon>Bacteria</taxon>
        <taxon>Bacillati</taxon>
        <taxon>Chloroflexota</taxon>
        <taxon>Anaerolineae</taxon>
        <taxon>Anaerolineales</taxon>
        <taxon>Anaerolineaceae</taxon>
        <taxon>Thermanaerothrix</taxon>
    </lineage>
</organism>
<evidence type="ECO:0000313" key="3">
    <source>
        <dbReference type="EMBL" id="KPL82353.1"/>
    </source>
</evidence>
<proteinExistence type="predicted"/>
<sequence>MRTLSRRLIGLALVITAIFGLLINLAGVAGVWWARKPVTQSLTSGVRLIITTLETTSRGLEVVSQSLSAAKASVIHLDEALTTLENSIEDTARLMDSLVALTGRSLPTTVKAAQGSLLAAQTSAQVLEGVLHAVTSIPFFPGKPYTPEMPLSTALGEVATSLDGLSASFSDMENGLKNTGGNLGRIQSETRRMAGEIRHIRESLENAQAVVAEYQTTTQNLLESARRLEANLPRMITLLTIALTVLLVGMGLTQAGLFLQGWDMLKGSAQKLATPATD</sequence>
<feature type="transmembrane region" description="Helical" evidence="2">
    <location>
        <begin position="235"/>
        <end position="259"/>
    </location>
</feature>
<gene>
    <name evidence="3" type="ORF">SE15_09210</name>
</gene>
<evidence type="ECO:0008006" key="5">
    <source>
        <dbReference type="Google" id="ProtNLM"/>
    </source>
</evidence>
<accession>A0A0P6XTL9</accession>
<protein>
    <recommendedName>
        <fullName evidence="5">Methyl-accepting transducer domain-containing protein</fullName>
    </recommendedName>
</protein>
<dbReference type="EMBL" id="LGKO01000005">
    <property type="protein sequence ID" value="KPL82353.1"/>
    <property type="molecule type" value="Genomic_DNA"/>
</dbReference>